<keyword evidence="5" id="KW-1185">Reference proteome</keyword>
<sequence length="669" mass="75024">MKQLRVCGLALALAGLAASWAPSSYAQPTPALSAATPPAPLIPVSAFAARSQVFSATLAPDGAHIAMSVRVKDEVRVSLYDAATLAPLRSFAVGKDQDVDWLRWAGKDRLLISLSQPVPFYDTFVTISRVQSIHVRTGKVQRVGWDYDTYNASDVIHVDPDGRFLLMSLLATAYHAPQVLRFDLTSPEPEAPSEIIQGNSRDIWEWRVDDAGVVRLGYQWTTSNRRRMWYRGAPGEDLHMVDDRKEDERVEKPRSVLWIDPHSDMAVVAEPRDGFLILRRHDLRTGQSGEVVEAIAGHDLDRAFFDPVTGALSFVRYTDDTTRTVWLDPQMATLQANLEKAMPGKEVLITDLARDHSRMLVHIASADDPGALYVYTPARKELSFFANDRPELVDQPLARTRAVSYPARDGTAIHAYLTLPRGRAERDLPLIVLPHGGPYGVHDQLRYDDEVQFLANRGYAVLQPNYRGSDGYGEMFEELGRGQIGRGMQDDLDDGMDWLVAQGIADPARVCLVGSSYGGYAALWGVIRNPERYRCAASFAGVTEWASQFRHQRQYFSSRGKRRWRERLEGSEDGFRFEDVSPANQIARLTRPILVAHGKKDGRVPYSQFYLLEKAAKQANVAMQTLIFEDEGHGFSEPENEARWYETLGAFLARHNPADEPSQRLARTR</sequence>
<dbReference type="InterPro" id="IPR029058">
    <property type="entry name" value="AB_hydrolase_fold"/>
</dbReference>
<dbReference type="Gene3D" id="3.40.50.1820">
    <property type="entry name" value="alpha/beta hydrolase"/>
    <property type="match status" value="1"/>
</dbReference>
<dbReference type="SUPFAM" id="SSF50969">
    <property type="entry name" value="YVTN repeat-like/Quinoprotein amine dehydrogenase"/>
    <property type="match status" value="1"/>
</dbReference>
<evidence type="ECO:0000313" key="5">
    <source>
        <dbReference type="Proteomes" id="UP001162802"/>
    </source>
</evidence>
<dbReference type="RefSeq" id="WP_243796379.1">
    <property type="nucleotide sequence ID" value="NZ_JALHAT010000001.1"/>
</dbReference>
<organism evidence="4 5">
    <name type="scientific">Novosphingobium mangrovi</name>
    <name type="common">ex Hu et al. 2023</name>
    <dbReference type="NCBI Taxonomy" id="2930094"/>
    <lineage>
        <taxon>Bacteria</taxon>
        <taxon>Pseudomonadati</taxon>
        <taxon>Pseudomonadota</taxon>
        <taxon>Alphaproteobacteria</taxon>
        <taxon>Sphingomonadales</taxon>
        <taxon>Sphingomonadaceae</taxon>
        <taxon>Novosphingobium</taxon>
    </lineage>
</organism>
<evidence type="ECO:0000256" key="2">
    <source>
        <dbReference type="SAM" id="SignalP"/>
    </source>
</evidence>
<keyword evidence="2" id="KW-0732">Signal</keyword>
<dbReference type="EMBL" id="JALHAT010000001">
    <property type="protein sequence ID" value="MCJ1959239.1"/>
    <property type="molecule type" value="Genomic_DNA"/>
</dbReference>
<evidence type="ECO:0000313" key="4">
    <source>
        <dbReference type="EMBL" id="MCJ1959239.1"/>
    </source>
</evidence>
<dbReference type="PANTHER" id="PTHR42776">
    <property type="entry name" value="SERINE PEPTIDASE S9 FAMILY MEMBER"/>
    <property type="match status" value="1"/>
</dbReference>
<comment type="caution">
    <text evidence="4">The sequence shown here is derived from an EMBL/GenBank/DDBJ whole genome shotgun (WGS) entry which is preliminary data.</text>
</comment>
<accession>A0ABT0A7S1</accession>
<feature type="domain" description="Peptidase S9 prolyl oligopeptidase catalytic" evidence="3">
    <location>
        <begin position="447"/>
        <end position="655"/>
    </location>
</feature>
<proteinExistence type="predicted"/>
<evidence type="ECO:0000256" key="1">
    <source>
        <dbReference type="ARBA" id="ARBA00022801"/>
    </source>
</evidence>
<gene>
    <name evidence="4" type="ORF">MTR65_00915</name>
</gene>
<evidence type="ECO:0000259" key="3">
    <source>
        <dbReference type="Pfam" id="PF00326"/>
    </source>
</evidence>
<keyword evidence="1" id="KW-0378">Hydrolase</keyword>
<dbReference type="InterPro" id="IPR011044">
    <property type="entry name" value="Quino_amine_DH_bsu"/>
</dbReference>
<feature type="chain" id="PRO_5047292815" evidence="2">
    <location>
        <begin position="27"/>
        <end position="669"/>
    </location>
</feature>
<dbReference type="Pfam" id="PF00326">
    <property type="entry name" value="Peptidase_S9"/>
    <property type="match status" value="1"/>
</dbReference>
<feature type="signal peptide" evidence="2">
    <location>
        <begin position="1"/>
        <end position="26"/>
    </location>
</feature>
<dbReference type="PANTHER" id="PTHR42776:SF27">
    <property type="entry name" value="DIPEPTIDYL PEPTIDASE FAMILY MEMBER 6"/>
    <property type="match status" value="1"/>
</dbReference>
<dbReference type="Proteomes" id="UP001162802">
    <property type="component" value="Unassembled WGS sequence"/>
</dbReference>
<reference evidence="4" key="1">
    <citation type="submission" date="2022-03" db="EMBL/GenBank/DDBJ databases">
        <title>Identification of a novel bacterium isolated from mangrove sediments.</title>
        <authorList>
            <person name="Pan X."/>
        </authorList>
    </citation>
    <scope>NUCLEOTIDE SEQUENCE</scope>
    <source>
        <strain evidence="4">B2637</strain>
    </source>
</reference>
<dbReference type="InterPro" id="IPR001375">
    <property type="entry name" value="Peptidase_S9_cat"/>
</dbReference>
<protein>
    <submittedName>
        <fullName evidence="4">Prolyl oligopeptidase family serine peptidase</fullName>
    </submittedName>
</protein>
<name>A0ABT0A7S1_9SPHN</name>
<dbReference type="SUPFAM" id="SSF53474">
    <property type="entry name" value="alpha/beta-Hydrolases"/>
    <property type="match status" value="1"/>
</dbReference>